<comment type="caution">
    <text evidence="2">The sequence shown here is derived from an EMBL/GenBank/DDBJ whole genome shotgun (WGS) entry which is preliminary data.</text>
</comment>
<protein>
    <submittedName>
        <fullName evidence="2">Uncharacterized protein</fullName>
    </submittedName>
</protein>
<feature type="non-terminal residue" evidence="2">
    <location>
        <position position="81"/>
    </location>
</feature>
<reference evidence="2" key="1">
    <citation type="submission" date="2021-03" db="EMBL/GenBank/DDBJ databases">
        <title>Draft genome sequence of rust myrtle Austropuccinia psidii MF-1, a brazilian biotype.</title>
        <authorList>
            <person name="Quecine M.C."/>
            <person name="Pachon D.M.R."/>
            <person name="Bonatelli M.L."/>
            <person name="Correr F.H."/>
            <person name="Franceschini L.M."/>
            <person name="Leite T.F."/>
            <person name="Margarido G.R.A."/>
            <person name="Almeida C.A."/>
            <person name="Ferrarezi J.A."/>
            <person name="Labate C.A."/>
        </authorList>
    </citation>
    <scope>NUCLEOTIDE SEQUENCE</scope>
    <source>
        <strain evidence="2">MF-1</strain>
    </source>
</reference>
<accession>A0A9Q3PUN2</accession>
<proteinExistence type="predicted"/>
<feature type="region of interest" description="Disordered" evidence="1">
    <location>
        <begin position="1"/>
        <end position="23"/>
    </location>
</feature>
<evidence type="ECO:0000313" key="3">
    <source>
        <dbReference type="Proteomes" id="UP000765509"/>
    </source>
</evidence>
<dbReference type="EMBL" id="AVOT02094834">
    <property type="protein sequence ID" value="MBW0574744.1"/>
    <property type="molecule type" value="Genomic_DNA"/>
</dbReference>
<name>A0A9Q3PUN2_9BASI</name>
<dbReference type="Proteomes" id="UP000765509">
    <property type="component" value="Unassembled WGS sequence"/>
</dbReference>
<keyword evidence="3" id="KW-1185">Reference proteome</keyword>
<sequence length="81" mass="8782">MSASTRSKKAANDDAKPKPLSNDDMYSMLNFLRAEVMSLKSARSSNAAKMQSLWMAIYSPPPASSAEYKICVQAVHAGTIL</sequence>
<evidence type="ECO:0000256" key="1">
    <source>
        <dbReference type="SAM" id="MobiDB-lite"/>
    </source>
</evidence>
<evidence type="ECO:0000313" key="2">
    <source>
        <dbReference type="EMBL" id="MBW0574744.1"/>
    </source>
</evidence>
<dbReference type="AlphaFoldDB" id="A0A9Q3PUN2"/>
<organism evidence="2 3">
    <name type="scientific">Austropuccinia psidii MF-1</name>
    <dbReference type="NCBI Taxonomy" id="1389203"/>
    <lineage>
        <taxon>Eukaryota</taxon>
        <taxon>Fungi</taxon>
        <taxon>Dikarya</taxon>
        <taxon>Basidiomycota</taxon>
        <taxon>Pucciniomycotina</taxon>
        <taxon>Pucciniomycetes</taxon>
        <taxon>Pucciniales</taxon>
        <taxon>Sphaerophragmiaceae</taxon>
        <taxon>Austropuccinia</taxon>
    </lineage>
</organism>
<gene>
    <name evidence="2" type="ORF">O181_114459</name>
</gene>